<evidence type="ECO:0000313" key="2">
    <source>
        <dbReference type="EMBL" id="MBG0561666.1"/>
    </source>
</evidence>
<proteinExistence type="predicted"/>
<keyword evidence="1" id="KW-1133">Transmembrane helix</keyword>
<accession>A0A931C600</accession>
<sequence>MASMERVTVGALSFLAGTFWLVMNLSTDSATDVGIGAVVAAGGLALLAWHRLGVPARLARIVAAVTGLAGAVVGLASHSASLGGMYAWSEDRGWPFAWLYRGAVADDPGQARLLAEADGWGIDVLRLVADLVVWAYAGLIVAVVIGRFLRGKDRTGEILDS</sequence>
<dbReference type="AlphaFoldDB" id="A0A931C600"/>
<name>A0A931C600_9ACTN</name>
<gene>
    <name evidence="2" type="ORF">I4J89_09350</name>
</gene>
<organism evidence="2 3">
    <name type="scientific">Actinoplanes aureus</name>
    <dbReference type="NCBI Taxonomy" id="2792083"/>
    <lineage>
        <taxon>Bacteria</taxon>
        <taxon>Bacillati</taxon>
        <taxon>Actinomycetota</taxon>
        <taxon>Actinomycetes</taxon>
        <taxon>Micromonosporales</taxon>
        <taxon>Micromonosporaceae</taxon>
        <taxon>Actinoplanes</taxon>
    </lineage>
</organism>
<evidence type="ECO:0000256" key="1">
    <source>
        <dbReference type="SAM" id="Phobius"/>
    </source>
</evidence>
<reference evidence="2" key="1">
    <citation type="submission" date="2020-11" db="EMBL/GenBank/DDBJ databases">
        <title>Isolation and identification of active actinomycetes.</title>
        <authorList>
            <person name="Sun X."/>
        </authorList>
    </citation>
    <scope>NUCLEOTIDE SEQUENCE</scope>
    <source>
        <strain evidence="2">NEAU-A11</strain>
    </source>
</reference>
<feature type="transmembrane region" description="Helical" evidence="1">
    <location>
        <begin position="33"/>
        <end position="49"/>
    </location>
</feature>
<feature type="transmembrane region" description="Helical" evidence="1">
    <location>
        <begin position="7"/>
        <end position="27"/>
    </location>
</feature>
<evidence type="ECO:0000313" key="3">
    <source>
        <dbReference type="Proteomes" id="UP000598146"/>
    </source>
</evidence>
<dbReference type="Proteomes" id="UP000598146">
    <property type="component" value="Unassembled WGS sequence"/>
</dbReference>
<feature type="transmembrane region" description="Helical" evidence="1">
    <location>
        <begin position="131"/>
        <end position="149"/>
    </location>
</feature>
<dbReference type="RefSeq" id="WP_196413475.1">
    <property type="nucleotide sequence ID" value="NZ_JADQTO010000004.1"/>
</dbReference>
<protein>
    <submittedName>
        <fullName evidence="2">Uncharacterized protein</fullName>
    </submittedName>
</protein>
<comment type="caution">
    <text evidence="2">The sequence shown here is derived from an EMBL/GenBank/DDBJ whole genome shotgun (WGS) entry which is preliminary data.</text>
</comment>
<feature type="transmembrane region" description="Helical" evidence="1">
    <location>
        <begin position="61"/>
        <end position="88"/>
    </location>
</feature>
<dbReference type="EMBL" id="JADQTO010000004">
    <property type="protein sequence ID" value="MBG0561666.1"/>
    <property type="molecule type" value="Genomic_DNA"/>
</dbReference>
<keyword evidence="1" id="KW-0472">Membrane</keyword>
<keyword evidence="1" id="KW-0812">Transmembrane</keyword>
<keyword evidence="3" id="KW-1185">Reference proteome</keyword>